<dbReference type="Proteomes" id="UP000245533">
    <property type="component" value="Unassembled WGS sequence"/>
</dbReference>
<evidence type="ECO:0000256" key="1">
    <source>
        <dbReference type="ARBA" id="ARBA00010574"/>
    </source>
</evidence>
<evidence type="ECO:0000313" key="4">
    <source>
        <dbReference type="Proteomes" id="UP000245533"/>
    </source>
</evidence>
<comment type="function">
    <text evidence="2">Functions as a ribosomal silencing factor. Interacts with ribosomal protein uL14 (rplN), blocking formation of intersubunit bridge B8. Prevents association of the 30S and 50S ribosomal subunits and the formation of functional ribosomes, thus repressing translation.</text>
</comment>
<dbReference type="SUPFAM" id="SSF81301">
    <property type="entry name" value="Nucleotidyltransferase"/>
    <property type="match status" value="1"/>
</dbReference>
<dbReference type="GO" id="GO:0042256">
    <property type="term" value="P:cytosolic ribosome assembly"/>
    <property type="evidence" value="ECO:0007669"/>
    <property type="project" value="UniProtKB-UniRule"/>
</dbReference>
<dbReference type="HAMAP" id="MF_01477">
    <property type="entry name" value="Iojap_RsfS"/>
    <property type="match status" value="1"/>
</dbReference>
<keyword evidence="2" id="KW-0678">Repressor</keyword>
<accession>A0A316TSJ4</accession>
<dbReference type="Gene3D" id="3.30.460.10">
    <property type="entry name" value="Beta Polymerase, domain 2"/>
    <property type="match status" value="1"/>
</dbReference>
<comment type="subcellular location">
    <subcellularLocation>
        <location evidence="2">Cytoplasm</location>
    </subcellularLocation>
</comment>
<dbReference type="InterPro" id="IPR004394">
    <property type="entry name" value="Iojap/RsfS/C7orf30"/>
</dbReference>
<keyword evidence="2" id="KW-0810">Translation regulation</keyword>
<dbReference type="RefSeq" id="WP_109648133.1">
    <property type="nucleotide sequence ID" value="NZ_QGGB01000011.1"/>
</dbReference>
<evidence type="ECO:0000313" key="3">
    <source>
        <dbReference type="EMBL" id="PWN05224.1"/>
    </source>
</evidence>
<evidence type="ECO:0000256" key="2">
    <source>
        <dbReference type="HAMAP-Rule" id="MF_01477"/>
    </source>
</evidence>
<dbReference type="AlphaFoldDB" id="A0A316TSJ4"/>
<dbReference type="OrthoDB" id="9793681at2"/>
<dbReference type="GO" id="GO:0017148">
    <property type="term" value="P:negative regulation of translation"/>
    <property type="evidence" value="ECO:0007669"/>
    <property type="project" value="UniProtKB-UniRule"/>
</dbReference>
<dbReference type="GO" id="GO:0043023">
    <property type="term" value="F:ribosomal large subunit binding"/>
    <property type="evidence" value="ECO:0007669"/>
    <property type="project" value="TreeGrafter"/>
</dbReference>
<dbReference type="PANTHER" id="PTHR21043:SF0">
    <property type="entry name" value="MITOCHONDRIAL ASSEMBLY OF RIBOSOMAL LARGE SUBUNIT PROTEIN 1"/>
    <property type="match status" value="1"/>
</dbReference>
<dbReference type="GO" id="GO:0090071">
    <property type="term" value="P:negative regulation of ribosome biogenesis"/>
    <property type="evidence" value="ECO:0007669"/>
    <property type="project" value="UniProtKB-UniRule"/>
</dbReference>
<dbReference type="Pfam" id="PF02410">
    <property type="entry name" value="RsfS"/>
    <property type="match status" value="1"/>
</dbReference>
<dbReference type="NCBIfam" id="TIGR00090">
    <property type="entry name" value="rsfS_iojap_ybeB"/>
    <property type="match status" value="1"/>
</dbReference>
<proteinExistence type="inferred from homology"/>
<dbReference type="GO" id="GO:0005737">
    <property type="term" value="C:cytoplasm"/>
    <property type="evidence" value="ECO:0007669"/>
    <property type="project" value="UniProtKB-SubCell"/>
</dbReference>
<comment type="caution">
    <text evidence="3">The sequence shown here is derived from an EMBL/GenBank/DDBJ whole genome shotgun (WGS) entry which is preliminary data.</text>
</comment>
<dbReference type="PANTHER" id="PTHR21043">
    <property type="entry name" value="IOJAP SUPERFAMILY ORTHOLOG"/>
    <property type="match status" value="1"/>
</dbReference>
<dbReference type="InterPro" id="IPR043519">
    <property type="entry name" value="NT_sf"/>
</dbReference>
<keyword evidence="2" id="KW-0963">Cytoplasm</keyword>
<reference evidence="3 4" key="1">
    <citation type="submission" date="2018-05" db="EMBL/GenBank/DDBJ databases">
        <title>Rhodohalobacter halophilus gen. nov., sp. nov., a moderately halophilic member of the family Balneolaceae.</title>
        <authorList>
            <person name="Liu Z.-W."/>
        </authorList>
    </citation>
    <scope>NUCLEOTIDE SEQUENCE [LARGE SCALE GENOMIC DNA]</scope>
    <source>
        <strain evidence="3 4">8A47</strain>
    </source>
</reference>
<name>A0A316TSJ4_9BACT</name>
<dbReference type="EMBL" id="QGGB01000011">
    <property type="protein sequence ID" value="PWN05224.1"/>
    <property type="molecule type" value="Genomic_DNA"/>
</dbReference>
<protein>
    <recommendedName>
        <fullName evidence="2">Ribosomal silencing factor RsfS</fullName>
    </recommendedName>
</protein>
<organism evidence="3 4">
    <name type="scientific">Rhodohalobacter mucosus</name>
    <dbReference type="NCBI Taxonomy" id="2079485"/>
    <lineage>
        <taxon>Bacteria</taxon>
        <taxon>Pseudomonadati</taxon>
        <taxon>Balneolota</taxon>
        <taxon>Balneolia</taxon>
        <taxon>Balneolales</taxon>
        <taxon>Balneolaceae</taxon>
        <taxon>Rhodohalobacter</taxon>
    </lineage>
</organism>
<comment type="similarity">
    <text evidence="1 2">Belongs to the Iojap/RsfS family.</text>
</comment>
<sequence length="140" mass="16090">MTKTTKKAKSRFSSSSPHISVDTKKLIDAITDGLLEKKARDIVLLDVRELTTLTDYFVVCHGTSETQIRALANSVMEKVKETLGENVWKQEGLDARRWIILDYVNVVVHIFSEEKRNYYGIERMWNDAKVTEIEDKDPAD</sequence>
<gene>
    <name evidence="2 3" type="primary">rsfS</name>
    <name evidence="3" type="ORF">DDZ15_15985</name>
</gene>
<comment type="subunit">
    <text evidence="2">Interacts with ribosomal protein uL14 (rplN).</text>
</comment>
<keyword evidence="4" id="KW-1185">Reference proteome</keyword>